<dbReference type="Gene3D" id="3.40.50.2300">
    <property type="match status" value="1"/>
</dbReference>
<keyword evidence="5" id="KW-0804">Transcription</keyword>
<keyword evidence="11" id="KW-1185">Reference proteome</keyword>
<accession>A0ABV7Z0G8</accession>
<organism evidence="10 11">
    <name type="scientific">Lacihabitans lacunae</name>
    <dbReference type="NCBI Taxonomy" id="1028214"/>
    <lineage>
        <taxon>Bacteria</taxon>
        <taxon>Pseudomonadati</taxon>
        <taxon>Bacteroidota</taxon>
        <taxon>Cytophagia</taxon>
        <taxon>Cytophagales</taxon>
        <taxon>Leadbetterellaceae</taxon>
        <taxon>Lacihabitans</taxon>
    </lineage>
</organism>
<dbReference type="Pfam" id="PF00486">
    <property type="entry name" value="Trans_reg_C"/>
    <property type="match status" value="1"/>
</dbReference>
<dbReference type="SUPFAM" id="SSF52172">
    <property type="entry name" value="CheY-like"/>
    <property type="match status" value="1"/>
</dbReference>
<dbReference type="InterPro" id="IPR001789">
    <property type="entry name" value="Sig_transdc_resp-reg_receiver"/>
</dbReference>
<gene>
    <name evidence="10" type="ORF">ACFOOI_20485</name>
</gene>
<dbReference type="PANTHER" id="PTHR48111">
    <property type="entry name" value="REGULATOR OF RPOS"/>
    <property type="match status" value="1"/>
</dbReference>
<evidence type="ECO:0000256" key="1">
    <source>
        <dbReference type="ARBA" id="ARBA00022553"/>
    </source>
</evidence>
<protein>
    <submittedName>
        <fullName evidence="10">Response regulator transcription factor</fullName>
    </submittedName>
</protein>
<keyword evidence="1 6" id="KW-0597">Phosphoprotein</keyword>
<evidence type="ECO:0000256" key="7">
    <source>
        <dbReference type="PROSITE-ProRule" id="PRU01091"/>
    </source>
</evidence>
<evidence type="ECO:0000256" key="2">
    <source>
        <dbReference type="ARBA" id="ARBA00023012"/>
    </source>
</evidence>
<evidence type="ECO:0000313" key="10">
    <source>
        <dbReference type="EMBL" id="MFC3813054.1"/>
    </source>
</evidence>
<evidence type="ECO:0000259" key="9">
    <source>
        <dbReference type="PROSITE" id="PS51755"/>
    </source>
</evidence>
<keyword evidence="2" id="KW-0902">Two-component regulatory system</keyword>
<sequence length="232" mass="26315">MKRILLVEDDLQVCGVVKRGLQEENYVVEVANDGEKGLYMFTINDYDILILDIMLPKISGLELCVEIRKKSQVPILLLTALGTAENVAEGLNKGADDYLVKPFKFIELNARINSLLRRANLNSLDDQKEILTFSVISLDDTAKTVFVGKNEVTLTTTEYNLLKLFMKMPNKVFSRQQILEDVWGINFDLSTNVVDVYINYLRKKLDKQGCPKVIQTVVGMGYTLRENNVNSK</sequence>
<evidence type="ECO:0000256" key="4">
    <source>
        <dbReference type="ARBA" id="ARBA00023125"/>
    </source>
</evidence>
<dbReference type="Pfam" id="PF00072">
    <property type="entry name" value="Response_reg"/>
    <property type="match status" value="1"/>
</dbReference>
<dbReference type="SMART" id="SM00448">
    <property type="entry name" value="REC"/>
    <property type="match status" value="1"/>
</dbReference>
<feature type="DNA-binding region" description="OmpR/PhoB-type" evidence="7">
    <location>
        <begin position="128"/>
        <end position="226"/>
    </location>
</feature>
<dbReference type="InterPro" id="IPR039420">
    <property type="entry name" value="WalR-like"/>
</dbReference>
<dbReference type="SMART" id="SM00862">
    <property type="entry name" value="Trans_reg_C"/>
    <property type="match status" value="1"/>
</dbReference>
<name>A0ABV7Z0G8_9BACT</name>
<dbReference type="PANTHER" id="PTHR48111:SF22">
    <property type="entry name" value="REGULATOR OF RPOS"/>
    <property type="match status" value="1"/>
</dbReference>
<dbReference type="PROSITE" id="PS51755">
    <property type="entry name" value="OMPR_PHOB"/>
    <property type="match status" value="1"/>
</dbReference>
<keyword evidence="3" id="KW-0805">Transcription regulation</keyword>
<keyword evidence="4 7" id="KW-0238">DNA-binding</keyword>
<dbReference type="CDD" id="cd19935">
    <property type="entry name" value="REC_OmpR_CusR-like"/>
    <property type="match status" value="1"/>
</dbReference>
<dbReference type="CDD" id="cd00383">
    <property type="entry name" value="trans_reg_C"/>
    <property type="match status" value="1"/>
</dbReference>
<dbReference type="InterPro" id="IPR016032">
    <property type="entry name" value="Sig_transdc_resp-reg_C-effctor"/>
</dbReference>
<dbReference type="PROSITE" id="PS50110">
    <property type="entry name" value="RESPONSE_REGULATORY"/>
    <property type="match status" value="1"/>
</dbReference>
<dbReference type="EMBL" id="JBHRYQ010000001">
    <property type="protein sequence ID" value="MFC3813054.1"/>
    <property type="molecule type" value="Genomic_DNA"/>
</dbReference>
<dbReference type="InterPro" id="IPR036388">
    <property type="entry name" value="WH-like_DNA-bd_sf"/>
</dbReference>
<evidence type="ECO:0000256" key="6">
    <source>
        <dbReference type="PROSITE-ProRule" id="PRU00169"/>
    </source>
</evidence>
<evidence type="ECO:0000256" key="3">
    <source>
        <dbReference type="ARBA" id="ARBA00023015"/>
    </source>
</evidence>
<dbReference type="Proteomes" id="UP001595616">
    <property type="component" value="Unassembled WGS sequence"/>
</dbReference>
<dbReference type="SUPFAM" id="SSF46894">
    <property type="entry name" value="C-terminal effector domain of the bipartite response regulators"/>
    <property type="match status" value="1"/>
</dbReference>
<dbReference type="InterPro" id="IPR001867">
    <property type="entry name" value="OmpR/PhoB-type_DNA-bd"/>
</dbReference>
<dbReference type="RefSeq" id="WP_379839960.1">
    <property type="nucleotide sequence ID" value="NZ_JBHRYQ010000001.1"/>
</dbReference>
<evidence type="ECO:0000256" key="5">
    <source>
        <dbReference type="ARBA" id="ARBA00023163"/>
    </source>
</evidence>
<feature type="domain" description="Response regulatory" evidence="8">
    <location>
        <begin position="3"/>
        <end position="116"/>
    </location>
</feature>
<dbReference type="Gene3D" id="1.10.10.10">
    <property type="entry name" value="Winged helix-like DNA-binding domain superfamily/Winged helix DNA-binding domain"/>
    <property type="match status" value="1"/>
</dbReference>
<proteinExistence type="predicted"/>
<comment type="caution">
    <text evidence="10">The sequence shown here is derived from an EMBL/GenBank/DDBJ whole genome shotgun (WGS) entry which is preliminary data.</text>
</comment>
<reference evidence="11" key="1">
    <citation type="journal article" date="2019" name="Int. J. Syst. Evol. Microbiol.">
        <title>The Global Catalogue of Microorganisms (GCM) 10K type strain sequencing project: providing services to taxonomists for standard genome sequencing and annotation.</title>
        <authorList>
            <consortium name="The Broad Institute Genomics Platform"/>
            <consortium name="The Broad Institute Genome Sequencing Center for Infectious Disease"/>
            <person name="Wu L."/>
            <person name="Ma J."/>
        </authorList>
    </citation>
    <scope>NUCLEOTIDE SEQUENCE [LARGE SCALE GENOMIC DNA]</scope>
    <source>
        <strain evidence="11">CECT 7956</strain>
    </source>
</reference>
<evidence type="ECO:0000259" key="8">
    <source>
        <dbReference type="PROSITE" id="PS50110"/>
    </source>
</evidence>
<feature type="domain" description="OmpR/PhoB-type" evidence="9">
    <location>
        <begin position="128"/>
        <end position="226"/>
    </location>
</feature>
<dbReference type="InterPro" id="IPR011006">
    <property type="entry name" value="CheY-like_superfamily"/>
</dbReference>
<feature type="modified residue" description="4-aspartylphosphate" evidence="6">
    <location>
        <position position="52"/>
    </location>
</feature>
<evidence type="ECO:0000313" key="11">
    <source>
        <dbReference type="Proteomes" id="UP001595616"/>
    </source>
</evidence>